<evidence type="ECO:0000313" key="8">
    <source>
        <dbReference type="EMBL" id="AEO60305.1"/>
    </source>
</evidence>
<evidence type="ECO:0000313" key="9">
    <source>
        <dbReference type="Proteomes" id="UP000007322"/>
    </source>
</evidence>
<dbReference type="EMBL" id="CP003006">
    <property type="protein sequence ID" value="AEO60305.1"/>
    <property type="molecule type" value="Genomic_DNA"/>
</dbReference>
<dbReference type="RefSeq" id="XP_003665550.1">
    <property type="nucleotide sequence ID" value="XM_003665502.1"/>
</dbReference>
<dbReference type="VEuPathDB" id="FungiDB:MYCTH_2309458"/>
<dbReference type="PROSITE" id="PS51895">
    <property type="entry name" value="AA1"/>
    <property type="match status" value="1"/>
</dbReference>
<keyword evidence="4" id="KW-1015">Disulfide bond</keyword>
<comment type="caution">
    <text evidence="5">Lacks conserved residue(s) required for the propagation of feature annotation.</text>
</comment>
<gene>
    <name evidence="8" type="ORF">MYCTH_2309458</name>
</gene>
<feature type="domain" description="AA1-like" evidence="7">
    <location>
        <begin position="33"/>
        <end position="167"/>
    </location>
</feature>
<sequence length="167" mass="17401">MRFTSVLTAALFGAAAAAPAAPAAPAPQAETPRIREAVRITDFYARKGPLNGTLDGPVSSVSFKITPVRGNGTVPVSCSATAAEGEKSIRFKPTAYPCEDSSSHWDQYSFEVSRPKPLDVFDITVIHKAGPGFGARGRASVPTYCHAGGADSLVCGQVANVTVGLHR</sequence>
<dbReference type="Gene3D" id="2.40.350.20">
    <property type="match status" value="1"/>
</dbReference>
<feature type="chain" id="PRO_5003436341" description="AA1-like domain-containing protein" evidence="6">
    <location>
        <begin position="18"/>
        <end position="167"/>
    </location>
</feature>
<proteinExistence type="predicted"/>
<feature type="signal peptide" evidence="6">
    <location>
        <begin position="1"/>
        <end position="17"/>
    </location>
</feature>
<dbReference type="GeneID" id="11511310"/>
<reference evidence="8 9" key="1">
    <citation type="journal article" date="2011" name="Nat. Biotechnol.">
        <title>Comparative genomic analysis of the thermophilic biomass-degrading fungi Myceliophthora thermophila and Thielavia terrestris.</title>
        <authorList>
            <person name="Berka R.M."/>
            <person name="Grigoriev I.V."/>
            <person name="Otillar R."/>
            <person name="Salamov A."/>
            <person name="Grimwood J."/>
            <person name="Reid I."/>
            <person name="Ishmael N."/>
            <person name="John T."/>
            <person name="Darmond C."/>
            <person name="Moisan M.-C."/>
            <person name="Henrissat B."/>
            <person name="Coutinho P.M."/>
            <person name="Lombard V."/>
            <person name="Natvig D.O."/>
            <person name="Lindquist E."/>
            <person name="Schmutz J."/>
            <person name="Lucas S."/>
            <person name="Harris P."/>
            <person name="Powlowski J."/>
            <person name="Bellemare A."/>
            <person name="Taylor D."/>
            <person name="Butler G."/>
            <person name="de Vries R.P."/>
            <person name="Allijn I.E."/>
            <person name="van den Brink J."/>
            <person name="Ushinsky S."/>
            <person name="Storms R."/>
            <person name="Powell A.J."/>
            <person name="Paulsen I.T."/>
            <person name="Elbourne L.D.H."/>
            <person name="Baker S.E."/>
            <person name="Magnuson J."/>
            <person name="LaBoissiere S."/>
            <person name="Clutterbuck A.J."/>
            <person name="Martinez D."/>
            <person name="Wogulis M."/>
            <person name="de Leon A.L."/>
            <person name="Rey M.W."/>
            <person name="Tsang A."/>
        </authorList>
    </citation>
    <scope>NUCLEOTIDE SEQUENCE [LARGE SCALE GENOMIC DNA]</scope>
    <source>
        <strain evidence="9">ATCC 42464 / BCRC 31852 / DSM 1799</strain>
    </source>
</reference>
<dbReference type="InParanoid" id="G2QID1"/>
<dbReference type="eggNOG" id="ENOG502SP40">
    <property type="taxonomic scope" value="Eukaryota"/>
</dbReference>
<dbReference type="Proteomes" id="UP000007322">
    <property type="component" value="Chromosome 5"/>
</dbReference>
<evidence type="ECO:0000256" key="1">
    <source>
        <dbReference type="ARBA" id="ARBA00004613"/>
    </source>
</evidence>
<accession>G2QID1</accession>
<evidence type="ECO:0000256" key="6">
    <source>
        <dbReference type="SAM" id="SignalP"/>
    </source>
</evidence>
<keyword evidence="2" id="KW-0964">Secreted</keyword>
<dbReference type="AlphaFoldDB" id="G2QID1"/>
<dbReference type="GO" id="GO:0005576">
    <property type="term" value="C:extracellular region"/>
    <property type="evidence" value="ECO:0007669"/>
    <property type="project" value="UniProtKB-SubCell"/>
</dbReference>
<evidence type="ECO:0000256" key="2">
    <source>
        <dbReference type="ARBA" id="ARBA00022525"/>
    </source>
</evidence>
<dbReference type="InterPro" id="IPR032382">
    <property type="entry name" value="AltA1"/>
</dbReference>
<dbReference type="OrthoDB" id="3928926at2759"/>
<comment type="subcellular location">
    <subcellularLocation>
        <location evidence="1">Secreted</location>
    </subcellularLocation>
</comment>
<protein>
    <recommendedName>
        <fullName evidence="7">AA1-like domain-containing protein</fullName>
    </recommendedName>
</protein>
<evidence type="ECO:0000256" key="5">
    <source>
        <dbReference type="PROSITE-ProRule" id="PRU01243"/>
    </source>
</evidence>
<organism evidence="8 9">
    <name type="scientific">Thermothelomyces thermophilus (strain ATCC 42464 / BCRC 31852 / DSM 1799)</name>
    <name type="common">Sporotrichum thermophile</name>
    <dbReference type="NCBI Taxonomy" id="573729"/>
    <lineage>
        <taxon>Eukaryota</taxon>
        <taxon>Fungi</taxon>
        <taxon>Dikarya</taxon>
        <taxon>Ascomycota</taxon>
        <taxon>Pezizomycotina</taxon>
        <taxon>Sordariomycetes</taxon>
        <taxon>Sordariomycetidae</taxon>
        <taxon>Sordariales</taxon>
        <taxon>Chaetomiaceae</taxon>
        <taxon>Thermothelomyces</taxon>
    </lineage>
</organism>
<evidence type="ECO:0000256" key="4">
    <source>
        <dbReference type="ARBA" id="ARBA00023157"/>
    </source>
</evidence>
<dbReference type="KEGG" id="mtm:MYCTH_2309458"/>
<keyword evidence="9" id="KW-1185">Reference proteome</keyword>
<evidence type="ECO:0000259" key="7">
    <source>
        <dbReference type="PROSITE" id="PS51895"/>
    </source>
</evidence>
<name>G2QID1_THET4</name>
<dbReference type="OMA" id="GPADEIC"/>
<dbReference type="Pfam" id="PF16541">
    <property type="entry name" value="AltA1"/>
    <property type="match status" value="1"/>
</dbReference>
<evidence type="ECO:0000256" key="3">
    <source>
        <dbReference type="ARBA" id="ARBA00022729"/>
    </source>
</evidence>
<dbReference type="HOGENOM" id="CLU_144932_1_0_1"/>
<dbReference type="CDD" id="cd12798">
    <property type="entry name" value="Alt_A1"/>
    <property type="match status" value="1"/>
</dbReference>
<keyword evidence="3 6" id="KW-0732">Signal</keyword>